<dbReference type="PANTHER" id="PTHR46932">
    <property type="entry name" value="HEAVY METAL-ASSOCIATED ISOPRENYLATED PLANT PROTEIN 47"/>
    <property type="match status" value="1"/>
</dbReference>
<dbReference type="Gene3D" id="3.30.70.100">
    <property type="match status" value="1"/>
</dbReference>
<name>A0AAV5EXC6_ELECO</name>
<proteinExistence type="predicted"/>
<dbReference type="PANTHER" id="PTHR46932:SF20">
    <property type="entry name" value="HMA DOMAIN-CONTAINING PROTEIN"/>
    <property type="match status" value="1"/>
</dbReference>
<comment type="caution">
    <text evidence="1">The sequence shown here is derived from an EMBL/GenBank/DDBJ whole genome shotgun (WGS) entry which is preliminary data.</text>
</comment>
<organism evidence="1 2">
    <name type="scientific">Eleusine coracana subsp. coracana</name>
    <dbReference type="NCBI Taxonomy" id="191504"/>
    <lineage>
        <taxon>Eukaryota</taxon>
        <taxon>Viridiplantae</taxon>
        <taxon>Streptophyta</taxon>
        <taxon>Embryophyta</taxon>
        <taxon>Tracheophyta</taxon>
        <taxon>Spermatophyta</taxon>
        <taxon>Magnoliopsida</taxon>
        <taxon>Liliopsida</taxon>
        <taxon>Poales</taxon>
        <taxon>Poaceae</taxon>
        <taxon>PACMAD clade</taxon>
        <taxon>Chloridoideae</taxon>
        <taxon>Cynodonteae</taxon>
        <taxon>Eleusininae</taxon>
        <taxon>Eleusine</taxon>
    </lineage>
</organism>
<evidence type="ECO:0000313" key="2">
    <source>
        <dbReference type="Proteomes" id="UP001054889"/>
    </source>
</evidence>
<dbReference type="EMBL" id="BQKI01000079">
    <property type="protein sequence ID" value="GJN27320.1"/>
    <property type="molecule type" value="Genomic_DNA"/>
</dbReference>
<keyword evidence="2" id="KW-1185">Reference proteome</keyword>
<accession>A0AAV5EXC6</accession>
<reference evidence="1" key="2">
    <citation type="submission" date="2021-12" db="EMBL/GenBank/DDBJ databases">
        <title>Resequencing data analysis of finger millet.</title>
        <authorList>
            <person name="Hatakeyama M."/>
            <person name="Aluri S."/>
            <person name="Balachadran M.T."/>
            <person name="Sivarajan S.R."/>
            <person name="Poveda L."/>
            <person name="Shimizu-Inatsugi R."/>
            <person name="Schlapbach R."/>
            <person name="Sreeman S.M."/>
            <person name="Shimizu K.K."/>
        </authorList>
    </citation>
    <scope>NUCLEOTIDE SEQUENCE</scope>
</reference>
<sequence>MYSFCHHGIQFFSSSGFSMVISNVPGFAGTGVSSMGVIGDGKDRLEVVGDGIDTVCLVKCLRKKVGHADILQVEEVKDKKPEEKKPEEPKVVQQLPYYYHPGYYHYHLPSSWW</sequence>
<evidence type="ECO:0000313" key="1">
    <source>
        <dbReference type="EMBL" id="GJN27320.1"/>
    </source>
</evidence>
<dbReference type="AlphaFoldDB" id="A0AAV5EXC6"/>
<dbReference type="Proteomes" id="UP001054889">
    <property type="component" value="Unassembled WGS sequence"/>
</dbReference>
<reference evidence="1" key="1">
    <citation type="journal article" date="2018" name="DNA Res.">
        <title>Multiple hybrid de novo genome assembly of finger millet, an orphan allotetraploid crop.</title>
        <authorList>
            <person name="Hatakeyama M."/>
            <person name="Aluri S."/>
            <person name="Balachadran M.T."/>
            <person name="Sivarajan S.R."/>
            <person name="Patrignani A."/>
            <person name="Gruter S."/>
            <person name="Poveda L."/>
            <person name="Shimizu-Inatsugi R."/>
            <person name="Baeten J."/>
            <person name="Francoijs K.J."/>
            <person name="Nataraja K.N."/>
            <person name="Reddy Y.A.N."/>
            <person name="Phadnis S."/>
            <person name="Ravikumar R.L."/>
            <person name="Schlapbach R."/>
            <person name="Sreeman S.M."/>
            <person name="Shimizu K.K."/>
        </authorList>
    </citation>
    <scope>NUCLEOTIDE SEQUENCE</scope>
</reference>
<dbReference type="InterPro" id="IPR042885">
    <property type="entry name" value="HIPP47/16"/>
</dbReference>
<protein>
    <submittedName>
        <fullName evidence="1">Uncharacterized protein</fullName>
    </submittedName>
</protein>
<gene>
    <name evidence="1" type="primary">gb15334</name>
    <name evidence="1" type="ORF">PR202_gb15334</name>
</gene>